<evidence type="ECO:0000313" key="1">
    <source>
        <dbReference type="EMBL" id="CAB4200452.1"/>
    </source>
</evidence>
<gene>
    <name evidence="1" type="ORF">UFOVP1355_46</name>
</gene>
<proteinExistence type="predicted"/>
<dbReference type="EMBL" id="LR797288">
    <property type="protein sequence ID" value="CAB4200452.1"/>
    <property type="molecule type" value="Genomic_DNA"/>
</dbReference>
<reference evidence="1" key="1">
    <citation type="submission" date="2020-05" db="EMBL/GenBank/DDBJ databases">
        <authorList>
            <person name="Chiriac C."/>
            <person name="Salcher M."/>
            <person name="Ghai R."/>
            <person name="Kavagutti S V."/>
        </authorList>
    </citation>
    <scope>NUCLEOTIDE SEQUENCE</scope>
</reference>
<accession>A0A6J5S1V8</accession>
<sequence>MTNYDQALAEYYRTANELYAFTKDMLAVLSPSYPHMSALEAAKAAHAEAWDNLRAARSAKLAQERGQA</sequence>
<name>A0A6J5S1V8_9CAUD</name>
<protein>
    <submittedName>
        <fullName evidence="1">Uncharacterized protein</fullName>
    </submittedName>
</protein>
<organism evidence="1">
    <name type="scientific">uncultured Caudovirales phage</name>
    <dbReference type="NCBI Taxonomy" id="2100421"/>
    <lineage>
        <taxon>Viruses</taxon>
        <taxon>Duplodnaviria</taxon>
        <taxon>Heunggongvirae</taxon>
        <taxon>Uroviricota</taxon>
        <taxon>Caudoviricetes</taxon>
        <taxon>Peduoviridae</taxon>
        <taxon>Maltschvirus</taxon>
        <taxon>Maltschvirus maltsch</taxon>
    </lineage>
</organism>